<evidence type="ECO:0000313" key="2">
    <source>
        <dbReference type="Proteomes" id="UP000007879"/>
    </source>
</evidence>
<sequence length="111" mass="12715">MAEQCCYYEALRKQRILDRAYEAKCRMLSAQEKQAGFVDKAVQADEAAALKATQSSSKTESKRKKRAEAKICAVRKDLHKQEMVLRDSNLVMGYVSPKHELSLREPQKTKH</sequence>
<evidence type="ECO:0000313" key="1">
    <source>
        <dbReference type="EnsemblMetazoa" id="Aqu2.1.22596_001"/>
    </source>
</evidence>
<accession>A0A1X7U562</accession>
<reference evidence="2" key="1">
    <citation type="journal article" date="2010" name="Nature">
        <title>The Amphimedon queenslandica genome and the evolution of animal complexity.</title>
        <authorList>
            <person name="Srivastava M."/>
            <person name="Simakov O."/>
            <person name="Chapman J."/>
            <person name="Fahey B."/>
            <person name="Gauthier M.E."/>
            <person name="Mitros T."/>
            <person name="Richards G.S."/>
            <person name="Conaco C."/>
            <person name="Dacre M."/>
            <person name="Hellsten U."/>
            <person name="Larroux C."/>
            <person name="Putnam N.H."/>
            <person name="Stanke M."/>
            <person name="Adamska M."/>
            <person name="Darling A."/>
            <person name="Degnan S.M."/>
            <person name="Oakley T.H."/>
            <person name="Plachetzki D.C."/>
            <person name="Zhai Y."/>
            <person name="Adamski M."/>
            <person name="Calcino A."/>
            <person name="Cummins S.F."/>
            <person name="Goodstein D.M."/>
            <person name="Harris C."/>
            <person name="Jackson D.J."/>
            <person name="Leys S.P."/>
            <person name="Shu S."/>
            <person name="Woodcroft B.J."/>
            <person name="Vervoort M."/>
            <person name="Kosik K.S."/>
            <person name="Manning G."/>
            <person name="Degnan B.M."/>
            <person name="Rokhsar D.S."/>
        </authorList>
    </citation>
    <scope>NUCLEOTIDE SEQUENCE [LARGE SCALE GENOMIC DNA]</scope>
</reference>
<dbReference type="InParanoid" id="A0A1X7U562"/>
<proteinExistence type="predicted"/>
<organism evidence="1">
    <name type="scientific">Amphimedon queenslandica</name>
    <name type="common">Sponge</name>
    <dbReference type="NCBI Taxonomy" id="400682"/>
    <lineage>
        <taxon>Eukaryota</taxon>
        <taxon>Metazoa</taxon>
        <taxon>Porifera</taxon>
        <taxon>Demospongiae</taxon>
        <taxon>Heteroscleromorpha</taxon>
        <taxon>Haplosclerida</taxon>
        <taxon>Niphatidae</taxon>
        <taxon>Amphimedon</taxon>
    </lineage>
</organism>
<protein>
    <submittedName>
        <fullName evidence="1">Uncharacterized protein</fullName>
    </submittedName>
</protein>
<dbReference type="AlphaFoldDB" id="A0A1X7U562"/>
<dbReference type="EnsemblMetazoa" id="Aqu2.1.22596_001">
    <property type="protein sequence ID" value="Aqu2.1.22596_001"/>
    <property type="gene ID" value="Aqu2.1.22596"/>
</dbReference>
<dbReference type="Proteomes" id="UP000007879">
    <property type="component" value="Unassembled WGS sequence"/>
</dbReference>
<gene>
    <name evidence="1" type="primary">100637135</name>
</gene>
<dbReference type="EnsemblMetazoa" id="XM_003388974.3">
    <property type="protein sequence ID" value="XP_003389022.1"/>
    <property type="gene ID" value="LOC100637135"/>
</dbReference>
<name>A0A1X7U562_AMPQE</name>
<dbReference type="KEGG" id="aqu:100637135"/>
<keyword evidence="2" id="KW-1185">Reference proteome</keyword>
<reference evidence="1" key="2">
    <citation type="submission" date="2017-05" db="UniProtKB">
        <authorList>
            <consortium name="EnsemblMetazoa"/>
        </authorList>
    </citation>
    <scope>IDENTIFICATION</scope>
</reference>